<protein>
    <submittedName>
        <fullName evidence="2">DUF4132 family protein</fullName>
    </submittedName>
</protein>
<dbReference type="InterPro" id="IPR025406">
    <property type="entry name" value="DUF4132"/>
</dbReference>
<organism evidence="2 3">
    <name type="scientific">Actinoalloteichus hymeniacidonis</name>
    <dbReference type="NCBI Taxonomy" id="340345"/>
    <lineage>
        <taxon>Bacteria</taxon>
        <taxon>Bacillati</taxon>
        <taxon>Actinomycetota</taxon>
        <taxon>Actinomycetes</taxon>
        <taxon>Pseudonocardiales</taxon>
        <taxon>Pseudonocardiaceae</taxon>
        <taxon>Actinoalloteichus</taxon>
    </lineage>
</organism>
<accession>A0AAC9HRA7</accession>
<proteinExistence type="predicted"/>
<gene>
    <name evidence="2" type="ORF">TL08_16795</name>
</gene>
<keyword evidence="3" id="KW-1185">Reference proteome</keyword>
<dbReference type="RefSeq" id="WP_069850262.1">
    <property type="nucleotide sequence ID" value="NZ_CP014859.1"/>
</dbReference>
<feature type="domain" description="DUF4132" evidence="1">
    <location>
        <begin position="135"/>
        <end position="316"/>
    </location>
</feature>
<dbReference type="Pfam" id="PF13569">
    <property type="entry name" value="DUF4132"/>
    <property type="match status" value="1"/>
</dbReference>
<evidence type="ECO:0000313" key="2">
    <source>
        <dbReference type="EMBL" id="AOS64159.1"/>
    </source>
</evidence>
<dbReference type="Proteomes" id="UP000095210">
    <property type="component" value="Chromosome"/>
</dbReference>
<reference evidence="3" key="1">
    <citation type="submission" date="2016-03" db="EMBL/GenBank/DDBJ databases">
        <title>Complete genome sequence of the type strain Actinoalloteichus hymeniacidonis DSM 45092.</title>
        <authorList>
            <person name="Schaffert L."/>
            <person name="Albersmeier A."/>
            <person name="Winkler A."/>
            <person name="Kalinowski J."/>
            <person name="Zotchev S."/>
            <person name="Ruckert C."/>
        </authorList>
    </citation>
    <scope>NUCLEOTIDE SEQUENCE [LARGE SCALE GENOMIC DNA]</scope>
    <source>
        <strain evidence="3">HPA177(T) (DSM 45092(T))</strain>
    </source>
</reference>
<evidence type="ECO:0000259" key="1">
    <source>
        <dbReference type="Pfam" id="PF13569"/>
    </source>
</evidence>
<dbReference type="EMBL" id="CP014859">
    <property type="protein sequence ID" value="AOS64159.1"/>
    <property type="molecule type" value="Genomic_DNA"/>
</dbReference>
<dbReference type="AlphaFoldDB" id="A0AAC9HRA7"/>
<evidence type="ECO:0000313" key="3">
    <source>
        <dbReference type="Proteomes" id="UP000095210"/>
    </source>
</evidence>
<sequence length="391" mass="43171">MPTNRRWAFTNLALLGDDEIVRRLAPMISVWPGDGAHSRSVTGLGMLQCIGSDVALLHLYLISRTVQYKGLAKDARKRITAIGTARGLTTEQVEDRLVPDFGLGKDGALTLDFGSRRCTVGFDERLSPVVIDHSGKISRSLPRPTTKDDPGLVAAARATFAGLRADVKAIAKDQIAPLESAMVLQHRWQLVDFRTFLVGHPLLIHLARRLVWMTQPVDEQQPTTFRIAEDGTFADVDDDEVLVAEDAEVMVAHPALLGGDPARWSEVFADYLITQPFPQLGRPVHTFSEAERTENRLTRFDGMTTYTSRVHALCRRNAAWTYYSTTLCFPLVSGAGDVLVEIDAEDSFAAEIKWVRLVGHRSDRDSADLPLSEVGPLDASELIQTLLDLTS</sequence>
<dbReference type="KEGG" id="ahm:TL08_16795"/>
<name>A0AAC9HRA7_9PSEU</name>